<proteinExistence type="predicted"/>
<sequence>MQKKRMQSEVEFEIRVIVSSFCTLSRLSDRTISWVPLTLHIPDFILAPSFGYLLFVLSATNDHSLRTPFSTFFKRFSKVLKTVGTLIFHVEPWLAPDDITSISTQTASYSNEPAGPLTWRGFRTSFLKNKNIFELINQSAMMAATLGKFFIALHRYFVLRTVAVNEKAWSVNLVRCLIFLQLSVPALITGICFSRGYVVQAVANGTVLYNVAAQGQIKNIDQKNMFIVLAVCSLSHILKAGQQSLLVIYSVNGKIVRSVYETLLWPTFVVTNGLATYAPPLILIYCSSKIRRLLLGPFTGVGRVVYSDQTANATLIFALASCVPITA</sequence>
<name>A0A2A6B7E4_PRIPA</name>
<organism evidence="1 2">
    <name type="scientific">Pristionchus pacificus</name>
    <name type="common">Parasitic nematode worm</name>
    <dbReference type="NCBI Taxonomy" id="54126"/>
    <lineage>
        <taxon>Eukaryota</taxon>
        <taxon>Metazoa</taxon>
        <taxon>Ecdysozoa</taxon>
        <taxon>Nematoda</taxon>
        <taxon>Chromadorea</taxon>
        <taxon>Rhabditida</taxon>
        <taxon>Rhabditina</taxon>
        <taxon>Diplogasteromorpha</taxon>
        <taxon>Diplogasteroidea</taxon>
        <taxon>Neodiplogasteridae</taxon>
        <taxon>Pristionchus</taxon>
    </lineage>
</organism>
<dbReference type="EnsemblMetazoa" id="PPA35156.1">
    <property type="protein sequence ID" value="PPA35156.1"/>
    <property type="gene ID" value="WBGene00273525"/>
</dbReference>
<dbReference type="PANTHER" id="PTHR31552">
    <property type="entry name" value="SERPENTINE RECEPTOR CLASS GAMMA"/>
    <property type="match status" value="1"/>
</dbReference>
<reference evidence="1" key="2">
    <citation type="submission" date="2022-06" db="UniProtKB">
        <authorList>
            <consortium name="EnsemblMetazoa"/>
        </authorList>
    </citation>
    <scope>IDENTIFICATION</scope>
    <source>
        <strain evidence="1">PS312</strain>
    </source>
</reference>
<accession>A0A8R1YNC7</accession>
<evidence type="ECO:0000313" key="2">
    <source>
        <dbReference type="Proteomes" id="UP000005239"/>
    </source>
</evidence>
<evidence type="ECO:0000313" key="1">
    <source>
        <dbReference type="EnsemblMetazoa" id="PPA35156.1"/>
    </source>
</evidence>
<dbReference type="Proteomes" id="UP000005239">
    <property type="component" value="Unassembled WGS sequence"/>
</dbReference>
<accession>A0A2A6B7E4</accession>
<keyword evidence="2" id="KW-1185">Reference proteome</keyword>
<reference evidence="2" key="1">
    <citation type="journal article" date="2008" name="Nat. Genet.">
        <title>The Pristionchus pacificus genome provides a unique perspective on nematode lifestyle and parasitism.</title>
        <authorList>
            <person name="Dieterich C."/>
            <person name="Clifton S.W."/>
            <person name="Schuster L.N."/>
            <person name="Chinwalla A."/>
            <person name="Delehaunty K."/>
            <person name="Dinkelacker I."/>
            <person name="Fulton L."/>
            <person name="Fulton R."/>
            <person name="Godfrey J."/>
            <person name="Minx P."/>
            <person name="Mitreva M."/>
            <person name="Roeseler W."/>
            <person name="Tian H."/>
            <person name="Witte H."/>
            <person name="Yang S.P."/>
            <person name="Wilson R.K."/>
            <person name="Sommer R.J."/>
        </authorList>
    </citation>
    <scope>NUCLEOTIDE SEQUENCE [LARGE SCALE GENOMIC DNA]</scope>
    <source>
        <strain evidence="2">PS312</strain>
    </source>
</reference>
<dbReference type="AlphaFoldDB" id="A0A2A6B7E4"/>
<gene>
    <name evidence="1" type="primary">WBGene00273525</name>
</gene>
<protein>
    <submittedName>
        <fullName evidence="1">Uncharacterized protein</fullName>
    </submittedName>
</protein>
<dbReference type="PANTHER" id="PTHR31552:SF31">
    <property type="entry name" value="SERPENTINE RECEPTOR CLASS GAMMA"/>
    <property type="match status" value="1"/>
</dbReference>